<dbReference type="Proteomes" id="UP000094622">
    <property type="component" value="Unassembled WGS sequence"/>
</dbReference>
<dbReference type="AlphaFoldDB" id="A0A1E3H7Y6"/>
<protein>
    <submittedName>
        <fullName evidence="2">Uncharacterized protein</fullName>
    </submittedName>
</protein>
<feature type="region of interest" description="Disordered" evidence="1">
    <location>
        <begin position="32"/>
        <end position="63"/>
    </location>
</feature>
<accession>A0A1E3H7Y6</accession>
<sequence length="63" mass="7201">MGLVIEFGVASPRLARRHKSALPGEVMIFPGVRVERHGERDSSDGGKRRTDSWQRPRWNDLDD</sequence>
<reference evidence="2 3" key="1">
    <citation type="submission" date="2016-07" db="EMBL/GenBank/DDBJ databases">
        <title>Draft Genome Sequence of Methylobrevis pamukkalensis PK2.</title>
        <authorList>
            <person name="Vasilenko O.V."/>
            <person name="Doronina N.V."/>
            <person name="Shmareva M.N."/>
            <person name="Tarlachkov S.V."/>
            <person name="Mustakhimov I."/>
            <person name="Trotsenko Y.A."/>
        </authorList>
    </citation>
    <scope>NUCLEOTIDE SEQUENCE [LARGE SCALE GENOMIC DNA]</scope>
    <source>
        <strain evidence="2 3">PK2</strain>
    </source>
</reference>
<evidence type="ECO:0000313" key="2">
    <source>
        <dbReference type="EMBL" id="ODN72414.1"/>
    </source>
</evidence>
<evidence type="ECO:0000256" key="1">
    <source>
        <dbReference type="SAM" id="MobiDB-lite"/>
    </source>
</evidence>
<feature type="compositionally biased region" description="Basic and acidic residues" evidence="1">
    <location>
        <begin position="33"/>
        <end position="63"/>
    </location>
</feature>
<comment type="caution">
    <text evidence="2">The sequence shown here is derived from an EMBL/GenBank/DDBJ whole genome shotgun (WGS) entry which is preliminary data.</text>
</comment>
<dbReference type="EMBL" id="MCRJ01000002">
    <property type="protein sequence ID" value="ODN72414.1"/>
    <property type="molecule type" value="Genomic_DNA"/>
</dbReference>
<gene>
    <name evidence="2" type="ORF">A6302_00160</name>
</gene>
<name>A0A1E3H7Y6_9HYPH</name>
<organism evidence="2 3">
    <name type="scientific">Methylobrevis pamukkalensis</name>
    <dbReference type="NCBI Taxonomy" id="1439726"/>
    <lineage>
        <taxon>Bacteria</taxon>
        <taxon>Pseudomonadati</taxon>
        <taxon>Pseudomonadota</taxon>
        <taxon>Alphaproteobacteria</taxon>
        <taxon>Hyphomicrobiales</taxon>
        <taxon>Pleomorphomonadaceae</taxon>
        <taxon>Methylobrevis</taxon>
    </lineage>
</organism>
<proteinExistence type="predicted"/>
<dbReference type="RefSeq" id="WP_069305433.1">
    <property type="nucleotide sequence ID" value="NZ_MCRJ01000002.1"/>
</dbReference>
<keyword evidence="3" id="KW-1185">Reference proteome</keyword>
<evidence type="ECO:0000313" key="3">
    <source>
        <dbReference type="Proteomes" id="UP000094622"/>
    </source>
</evidence>